<name>A0A4V6RQU5_9EURO</name>
<protein>
    <submittedName>
        <fullName evidence="3">Uncharacterized protein</fullName>
    </submittedName>
</protein>
<feature type="signal peptide" evidence="1">
    <location>
        <begin position="1"/>
        <end position="17"/>
    </location>
</feature>
<organism evidence="3 4">
    <name type="scientific">Aspergillus tanneri</name>
    <dbReference type="NCBI Taxonomy" id="1220188"/>
    <lineage>
        <taxon>Eukaryota</taxon>
        <taxon>Fungi</taxon>
        <taxon>Dikarya</taxon>
        <taxon>Ascomycota</taxon>
        <taxon>Pezizomycotina</taxon>
        <taxon>Eurotiomycetes</taxon>
        <taxon>Eurotiomycetidae</taxon>
        <taxon>Eurotiales</taxon>
        <taxon>Aspergillaceae</taxon>
        <taxon>Aspergillus</taxon>
        <taxon>Aspergillus subgen. Circumdati</taxon>
    </lineage>
</organism>
<reference evidence="2 5" key="2">
    <citation type="submission" date="2019-08" db="EMBL/GenBank/DDBJ databases">
        <title>The genome sequence of a newly discovered highly antifungal drug resistant Aspergillus species, Aspergillus tanneri NIH 1004.</title>
        <authorList>
            <person name="Mounaud S."/>
            <person name="Singh I."/>
            <person name="Joardar V."/>
            <person name="Pakala S."/>
            <person name="Pakala S."/>
            <person name="Venepally P."/>
            <person name="Chung J.K."/>
            <person name="Losada L."/>
            <person name="Nierman W.C."/>
        </authorList>
    </citation>
    <scope>NUCLEOTIDE SEQUENCE [LARGE SCALE GENOMIC DNA]</scope>
    <source>
        <strain evidence="2 5">NIH1004</strain>
    </source>
</reference>
<dbReference type="EMBL" id="SOSA01000176">
    <property type="protein sequence ID" value="THC95044.1"/>
    <property type="molecule type" value="Genomic_DNA"/>
</dbReference>
<evidence type="ECO:0000313" key="5">
    <source>
        <dbReference type="Proteomes" id="UP000324241"/>
    </source>
</evidence>
<dbReference type="VEuPathDB" id="FungiDB:EYZ11_005482"/>
<dbReference type="RefSeq" id="XP_033423278.1">
    <property type="nucleotide sequence ID" value="XM_033572726.1"/>
</dbReference>
<gene>
    <name evidence="2" type="ORF">ATNIH1004_008113</name>
    <name evidence="3" type="ORF">EYZ11_005482</name>
</gene>
<feature type="chain" id="PRO_5036125746" evidence="1">
    <location>
        <begin position="18"/>
        <end position="209"/>
    </location>
</feature>
<reference evidence="3 4" key="1">
    <citation type="submission" date="2019-03" db="EMBL/GenBank/DDBJ databases">
        <title>The genome sequence of a newly discovered highly antifungal drug resistant Aspergillus species, Aspergillus tanneri NIH 1004.</title>
        <authorList>
            <person name="Mounaud S."/>
            <person name="Singh I."/>
            <person name="Joardar V."/>
            <person name="Pakala S."/>
            <person name="Pakala S."/>
            <person name="Venepally P."/>
            <person name="Hoover J."/>
            <person name="Nierman W."/>
            <person name="Chung J."/>
            <person name="Losada L."/>
        </authorList>
    </citation>
    <scope>NUCLEOTIDE SEQUENCE [LARGE SCALE GENOMIC DNA]</scope>
    <source>
        <strain evidence="3 4">NIH1004</strain>
    </source>
</reference>
<sequence length="209" mass="22386">MITSILTAVSLLGAACASSVTPVVAAGGCGNIHSYYPYTGTTGYFMVTVSGCVDASAPDHTCAIEGFRDTVVPSGNDKGYLAIGFRGDLAIVQIMCSDASPSAIDACVNFGQQGCEFQSIRVQSDASSGHLMWGLSTPESIPVEYYHHVVDGKQQEGLFIGAQNVTSWAIKQHAADEYSEVPYWLPRLLGPEQKLEEGELKTFLQVNYF</sequence>
<dbReference type="Proteomes" id="UP000308092">
    <property type="component" value="Unassembled WGS sequence"/>
</dbReference>
<dbReference type="EMBL" id="QUQM01000006">
    <property type="protein sequence ID" value="KAA8643917.1"/>
    <property type="molecule type" value="Genomic_DNA"/>
</dbReference>
<evidence type="ECO:0000313" key="3">
    <source>
        <dbReference type="EMBL" id="THC95044.1"/>
    </source>
</evidence>
<proteinExistence type="predicted"/>
<keyword evidence="4" id="KW-1185">Reference proteome</keyword>
<accession>A0A4V6RQU5</accession>
<dbReference type="AlphaFoldDB" id="A0A4V6RQU5"/>
<keyword evidence="1" id="KW-0732">Signal</keyword>
<evidence type="ECO:0000256" key="1">
    <source>
        <dbReference type="SAM" id="SignalP"/>
    </source>
</evidence>
<dbReference type="Proteomes" id="UP000324241">
    <property type="component" value="Unassembled WGS sequence"/>
</dbReference>
<dbReference type="OrthoDB" id="3545468at2759"/>
<evidence type="ECO:0000313" key="4">
    <source>
        <dbReference type="Proteomes" id="UP000308092"/>
    </source>
</evidence>
<evidence type="ECO:0000313" key="2">
    <source>
        <dbReference type="EMBL" id="KAA8643917.1"/>
    </source>
</evidence>
<dbReference type="GeneID" id="54330815"/>
<comment type="caution">
    <text evidence="3">The sequence shown here is derived from an EMBL/GenBank/DDBJ whole genome shotgun (WGS) entry which is preliminary data.</text>
</comment>